<accession>A0ACB7VBT9</accession>
<gene>
    <name evidence="1" type="ORF">IHE45_10G070600</name>
</gene>
<sequence length="416" mass="47877">MISLSRYFTCSFLAFFGAVIHAFISREQLYPATVYLYNSRIFFFISRNMIFALVCLIWQLVKHLFFGSLRDSEIEALKEQVQTEFMEVLYIVLSFYAEILESGFWMLTTFLFIKTLHLLVKERVNHIGTISSVPMSSHVRIVSLTNLLVILDFMFIYSFIVSVAQTWPEPTPLIFLFQYLFLAISVVSAYATYASYVFSMFFGGQSKGKSIYAFVLDIACDLIHFYMNVTFLYIAFVSHRLSLSVLYQLRISYIKVLNRVAACIRYWKITTNMNKYLKEATPQDFYENDTTCIICRDEMFLFGAKKLPCGHIFHVDCLLSWMQENDSCPTCRSSVVRHEKNSIIVQQRRNPSQSYRTAGPAETATSRHESDESENGAMERVTSNQHQARLQAAVRAASIYGKSCVSIHIQSSSHGI</sequence>
<evidence type="ECO:0000313" key="1">
    <source>
        <dbReference type="EMBL" id="KAH7671097.1"/>
    </source>
</evidence>
<reference evidence="2" key="1">
    <citation type="journal article" date="2022" name="Nat. Commun.">
        <title>Chromosome evolution and the genetic basis of agronomically important traits in greater yam.</title>
        <authorList>
            <person name="Bredeson J.V."/>
            <person name="Lyons J.B."/>
            <person name="Oniyinde I.O."/>
            <person name="Okereke N.R."/>
            <person name="Kolade O."/>
            <person name="Nnabue I."/>
            <person name="Nwadili C.O."/>
            <person name="Hribova E."/>
            <person name="Parker M."/>
            <person name="Nwogha J."/>
            <person name="Shu S."/>
            <person name="Carlson J."/>
            <person name="Kariba R."/>
            <person name="Muthemba S."/>
            <person name="Knop K."/>
            <person name="Barton G.J."/>
            <person name="Sherwood A.V."/>
            <person name="Lopez-Montes A."/>
            <person name="Asiedu R."/>
            <person name="Jamnadass R."/>
            <person name="Muchugi A."/>
            <person name="Goodstein D."/>
            <person name="Egesi C.N."/>
            <person name="Featherston J."/>
            <person name="Asfaw A."/>
            <person name="Simpson G.G."/>
            <person name="Dolezel J."/>
            <person name="Hendre P.S."/>
            <person name="Van Deynze A."/>
            <person name="Kumar P.L."/>
            <person name="Obidiegwu J.E."/>
            <person name="Bhattacharjee R."/>
            <person name="Rokhsar D.S."/>
        </authorList>
    </citation>
    <scope>NUCLEOTIDE SEQUENCE [LARGE SCALE GENOMIC DNA]</scope>
    <source>
        <strain evidence="2">cv. TDa95/00328</strain>
    </source>
</reference>
<dbReference type="Proteomes" id="UP000827976">
    <property type="component" value="Chromosome 10"/>
</dbReference>
<name>A0ACB7VBT9_DIOAL</name>
<comment type="caution">
    <text evidence="1">The sequence shown here is derived from an EMBL/GenBank/DDBJ whole genome shotgun (WGS) entry which is preliminary data.</text>
</comment>
<keyword evidence="2" id="KW-1185">Reference proteome</keyword>
<dbReference type="EMBL" id="CM037020">
    <property type="protein sequence ID" value="KAH7671097.1"/>
    <property type="molecule type" value="Genomic_DNA"/>
</dbReference>
<protein>
    <submittedName>
        <fullName evidence="1">Anaphase-promoting complex (APC) subunit 11 protein</fullName>
    </submittedName>
</protein>
<organism evidence="1 2">
    <name type="scientific">Dioscorea alata</name>
    <name type="common">Purple yam</name>
    <dbReference type="NCBI Taxonomy" id="55571"/>
    <lineage>
        <taxon>Eukaryota</taxon>
        <taxon>Viridiplantae</taxon>
        <taxon>Streptophyta</taxon>
        <taxon>Embryophyta</taxon>
        <taxon>Tracheophyta</taxon>
        <taxon>Spermatophyta</taxon>
        <taxon>Magnoliopsida</taxon>
        <taxon>Liliopsida</taxon>
        <taxon>Dioscoreales</taxon>
        <taxon>Dioscoreaceae</taxon>
        <taxon>Dioscorea</taxon>
    </lineage>
</organism>
<evidence type="ECO:0000313" key="2">
    <source>
        <dbReference type="Proteomes" id="UP000827976"/>
    </source>
</evidence>
<proteinExistence type="predicted"/>